<keyword evidence="3" id="KW-1185">Reference proteome</keyword>
<dbReference type="PIRSF" id="PIRSF001439">
    <property type="entry name" value="CryM"/>
    <property type="match status" value="1"/>
</dbReference>
<dbReference type="Gene3D" id="3.40.50.720">
    <property type="entry name" value="NAD(P)-binding Rossmann-like Domain"/>
    <property type="match status" value="1"/>
</dbReference>
<dbReference type="InterPro" id="IPR036291">
    <property type="entry name" value="NAD(P)-bd_dom_sf"/>
</dbReference>
<gene>
    <name evidence="2" type="ORF">SAMN04489842_2144</name>
</gene>
<dbReference type="OrthoDB" id="182805at2157"/>
<dbReference type="PANTHER" id="PTHR13812">
    <property type="entry name" value="KETIMINE REDUCTASE MU-CRYSTALLIN"/>
    <property type="match status" value="1"/>
</dbReference>
<accession>A0A1H1FW51</accession>
<dbReference type="SUPFAM" id="SSF51735">
    <property type="entry name" value="NAD(P)-binding Rossmann-fold domains"/>
    <property type="match status" value="1"/>
</dbReference>
<name>A0A1H1FW51_NATTX</name>
<sequence>MTETLFLSSDEIDGLATPEAYVEAVRDGYRQVGEGAPAHPRQKFRRSDPDGMFTSYAALLPETGAMGGYMYGAGFGAGDAWFVTPLFDAESGEPLALLDGASMNPFKTGAAGAVAVDELASEDATTLAVIGSGSQARGQLHTTATVREFEEVRVYSPTRENREAFAEEFDQLLEATVTPVDSSADAISGSDVVITATKSKEPVFDGDNLDSGTHVTAMGQYEEGSHEIDVRTVERSTYVPDLRERATFDAGAFLAALEEGAITEEHVHAELGEVVAGNAPGRTSDDEITVFDSGGTGIETVAAAHMLYERAREQDLGSTISFAPASEALTGTLPEEL</sequence>
<dbReference type="EMBL" id="FNLC01000002">
    <property type="protein sequence ID" value="SDR05233.1"/>
    <property type="molecule type" value="Genomic_DNA"/>
</dbReference>
<dbReference type="FunFam" id="3.40.50.720:FF:000311">
    <property type="entry name" value="Ornithine cyclodeaminase"/>
    <property type="match status" value="1"/>
</dbReference>
<dbReference type="STRING" id="1095778.SAMN04489842_2144"/>
<dbReference type="AlphaFoldDB" id="A0A1H1FW51"/>
<reference evidence="3" key="1">
    <citation type="submission" date="2016-10" db="EMBL/GenBank/DDBJ databases">
        <authorList>
            <person name="Varghese N."/>
            <person name="Submissions S."/>
        </authorList>
    </citation>
    <scope>NUCLEOTIDE SEQUENCE [LARGE SCALE GENOMIC DNA]</scope>
    <source>
        <strain evidence="3">DSM 24767</strain>
    </source>
</reference>
<dbReference type="Proteomes" id="UP000198848">
    <property type="component" value="Unassembled WGS sequence"/>
</dbReference>
<dbReference type="Gene3D" id="3.30.1780.10">
    <property type="entry name" value="ornithine cyclodeaminase, domain 1"/>
    <property type="match status" value="1"/>
</dbReference>
<dbReference type="RefSeq" id="WP_090381385.1">
    <property type="nucleotide sequence ID" value="NZ_FNLC01000002.1"/>
</dbReference>
<protein>
    <submittedName>
        <fullName evidence="2">Ornithine cyclodeaminase</fullName>
    </submittedName>
</protein>
<dbReference type="Pfam" id="PF02423">
    <property type="entry name" value="OCD_Mu_crystall"/>
    <property type="match status" value="1"/>
</dbReference>
<comment type="similarity">
    <text evidence="1">Belongs to the ornithine cyclodeaminase/mu-crystallin family.</text>
</comment>
<proteinExistence type="inferred from homology"/>
<dbReference type="GO" id="GO:0019752">
    <property type="term" value="P:carboxylic acid metabolic process"/>
    <property type="evidence" value="ECO:0007669"/>
    <property type="project" value="UniProtKB-ARBA"/>
</dbReference>
<evidence type="ECO:0000313" key="3">
    <source>
        <dbReference type="Proteomes" id="UP000198848"/>
    </source>
</evidence>
<dbReference type="InterPro" id="IPR023401">
    <property type="entry name" value="ODC_N"/>
</dbReference>
<dbReference type="InterPro" id="IPR003462">
    <property type="entry name" value="ODC_Mu_crystall"/>
</dbReference>
<organism evidence="2 3">
    <name type="scientific">Natronobacterium texcoconense</name>
    <dbReference type="NCBI Taxonomy" id="1095778"/>
    <lineage>
        <taxon>Archaea</taxon>
        <taxon>Methanobacteriati</taxon>
        <taxon>Methanobacteriota</taxon>
        <taxon>Stenosarchaea group</taxon>
        <taxon>Halobacteria</taxon>
        <taxon>Halobacteriales</taxon>
        <taxon>Natrialbaceae</taxon>
        <taxon>Natronobacterium</taxon>
    </lineage>
</organism>
<dbReference type="GO" id="GO:0016491">
    <property type="term" value="F:oxidoreductase activity"/>
    <property type="evidence" value="ECO:0007669"/>
    <property type="project" value="UniProtKB-ARBA"/>
</dbReference>
<evidence type="ECO:0000313" key="2">
    <source>
        <dbReference type="EMBL" id="SDR05233.1"/>
    </source>
</evidence>
<dbReference type="GO" id="GO:0005737">
    <property type="term" value="C:cytoplasm"/>
    <property type="evidence" value="ECO:0007669"/>
    <property type="project" value="TreeGrafter"/>
</dbReference>
<evidence type="ECO:0000256" key="1">
    <source>
        <dbReference type="ARBA" id="ARBA00008903"/>
    </source>
</evidence>
<dbReference type="PANTHER" id="PTHR13812:SF19">
    <property type="entry name" value="KETIMINE REDUCTASE MU-CRYSTALLIN"/>
    <property type="match status" value="1"/>
</dbReference>